<dbReference type="Pfam" id="PF05497">
    <property type="entry name" value="Destabilase"/>
    <property type="match status" value="1"/>
</dbReference>
<reference evidence="10" key="1">
    <citation type="submission" date="2022-07" db="EMBL/GenBank/DDBJ databases">
        <authorList>
            <person name="Trinca V."/>
            <person name="Uliana J.V.C."/>
            <person name="Torres T.T."/>
            <person name="Ward R.J."/>
            <person name="Monesi N."/>
        </authorList>
    </citation>
    <scope>NUCLEOTIDE SEQUENCE</scope>
    <source>
        <strain evidence="10">HSMRA1968</strain>
        <tissue evidence="10">Whole embryos</tissue>
    </source>
</reference>
<dbReference type="AlphaFoldDB" id="A0A9Q0N5K3"/>
<keyword evidence="3" id="KW-0929">Antimicrobial</keyword>
<dbReference type="Gene3D" id="1.10.530.10">
    <property type="match status" value="1"/>
</dbReference>
<gene>
    <name evidence="10" type="primary">lysoz_1</name>
    <name evidence="10" type="ORF">Bhyg_08946</name>
</gene>
<dbReference type="EC" id="3.2.1.17" evidence="2"/>
<evidence type="ECO:0000256" key="5">
    <source>
        <dbReference type="ARBA" id="ARBA00022801"/>
    </source>
</evidence>
<dbReference type="GO" id="GO:0031640">
    <property type="term" value="P:killing of cells of another organism"/>
    <property type="evidence" value="ECO:0007669"/>
    <property type="project" value="UniProtKB-KW"/>
</dbReference>
<dbReference type="EMBL" id="WJQU01000002">
    <property type="protein sequence ID" value="KAJ6643981.1"/>
    <property type="molecule type" value="Genomic_DNA"/>
</dbReference>
<keyword evidence="4" id="KW-0081">Bacteriolytic enzyme</keyword>
<evidence type="ECO:0000313" key="11">
    <source>
        <dbReference type="Proteomes" id="UP001151699"/>
    </source>
</evidence>
<feature type="disulfide bond" evidence="8">
    <location>
        <begin position="32"/>
        <end position="38"/>
    </location>
</feature>
<comment type="caution">
    <text evidence="10">The sequence shown here is derived from an EMBL/GenBank/DDBJ whole genome shotgun (WGS) entry which is preliminary data.</text>
</comment>
<feature type="chain" id="PRO_5040386218" description="lysozyme" evidence="9">
    <location>
        <begin position="22"/>
        <end position="140"/>
    </location>
</feature>
<organism evidence="10 11">
    <name type="scientific">Pseudolycoriella hygida</name>
    <dbReference type="NCBI Taxonomy" id="35572"/>
    <lineage>
        <taxon>Eukaryota</taxon>
        <taxon>Metazoa</taxon>
        <taxon>Ecdysozoa</taxon>
        <taxon>Arthropoda</taxon>
        <taxon>Hexapoda</taxon>
        <taxon>Insecta</taxon>
        <taxon>Pterygota</taxon>
        <taxon>Neoptera</taxon>
        <taxon>Endopterygota</taxon>
        <taxon>Diptera</taxon>
        <taxon>Nematocera</taxon>
        <taxon>Sciaroidea</taxon>
        <taxon>Sciaridae</taxon>
        <taxon>Pseudolycoriella</taxon>
    </lineage>
</organism>
<evidence type="ECO:0000256" key="8">
    <source>
        <dbReference type="PIRSR" id="PIRSR608597-3"/>
    </source>
</evidence>
<name>A0A9Q0N5K3_9DIPT</name>
<sequence length="140" mass="15329">MSAKMLCLAVAIASIATLVQGEFDATCAKCLCHIQTNCNNNHPAGPYKISWPYWADGGKPTVDGENPNSDTAFKNCVRNEQCNLEAVAGYMRNFEQDCDGDGQIQCIDYIKIHVFGGYGCVGELPSHLQKKYEECLSGRV</sequence>
<dbReference type="GO" id="GO:0003796">
    <property type="term" value="F:lysozyme activity"/>
    <property type="evidence" value="ECO:0007669"/>
    <property type="project" value="UniProtKB-EC"/>
</dbReference>
<dbReference type="PANTHER" id="PTHR11195:SF13">
    <property type="entry name" value="INVERTEBRATE-TYPE LYSOZYME 2-RELATED"/>
    <property type="match status" value="1"/>
</dbReference>
<evidence type="ECO:0000256" key="3">
    <source>
        <dbReference type="ARBA" id="ARBA00022529"/>
    </source>
</evidence>
<dbReference type="GO" id="GO:0042742">
    <property type="term" value="P:defense response to bacterium"/>
    <property type="evidence" value="ECO:0007669"/>
    <property type="project" value="UniProtKB-KW"/>
</dbReference>
<evidence type="ECO:0000256" key="7">
    <source>
        <dbReference type="ARBA" id="ARBA00023295"/>
    </source>
</evidence>
<comment type="catalytic activity">
    <reaction evidence="1">
        <text>Hydrolysis of (1-&gt;4)-beta-linkages between N-acetylmuramic acid and N-acetyl-D-glucosamine residues in a peptidoglycan and between N-acetyl-D-glucosamine residues in chitodextrins.</text>
        <dbReference type="EC" id="3.2.1.17"/>
    </reaction>
</comment>
<evidence type="ECO:0000256" key="6">
    <source>
        <dbReference type="ARBA" id="ARBA00023157"/>
    </source>
</evidence>
<feature type="disulfide bond" evidence="8">
    <location>
        <begin position="76"/>
        <end position="82"/>
    </location>
</feature>
<keyword evidence="6 8" id="KW-1015">Disulfide bond</keyword>
<protein>
    <recommendedName>
        <fullName evidence="2">lysozyme</fullName>
        <ecNumber evidence="2">3.2.1.17</ecNumber>
    </recommendedName>
</protein>
<evidence type="ECO:0000256" key="2">
    <source>
        <dbReference type="ARBA" id="ARBA00012732"/>
    </source>
</evidence>
<dbReference type="OrthoDB" id="6337871at2759"/>
<dbReference type="InterPro" id="IPR008597">
    <property type="entry name" value="Invert_lysozyme"/>
</dbReference>
<keyword evidence="11" id="KW-1185">Reference proteome</keyword>
<keyword evidence="5" id="KW-0378">Hydrolase</keyword>
<evidence type="ECO:0000313" key="10">
    <source>
        <dbReference type="EMBL" id="KAJ6643981.1"/>
    </source>
</evidence>
<proteinExistence type="predicted"/>
<keyword evidence="7" id="KW-0326">Glycosidase</keyword>
<feature type="signal peptide" evidence="9">
    <location>
        <begin position="1"/>
        <end position="21"/>
    </location>
</feature>
<dbReference type="CDD" id="cd16890">
    <property type="entry name" value="lyz_i"/>
    <property type="match status" value="1"/>
</dbReference>
<dbReference type="PROSITE" id="PS51909">
    <property type="entry name" value="LYSOZYME_I"/>
    <property type="match status" value="1"/>
</dbReference>
<keyword evidence="9" id="KW-0732">Signal</keyword>
<dbReference type="Proteomes" id="UP001151699">
    <property type="component" value="Chromosome B"/>
</dbReference>
<evidence type="ECO:0000256" key="1">
    <source>
        <dbReference type="ARBA" id="ARBA00000632"/>
    </source>
</evidence>
<accession>A0A9Q0N5K3</accession>
<evidence type="ECO:0000256" key="4">
    <source>
        <dbReference type="ARBA" id="ARBA00022638"/>
    </source>
</evidence>
<feature type="disulfide bond" evidence="8">
    <location>
        <begin position="27"/>
        <end position="106"/>
    </location>
</feature>
<evidence type="ECO:0000256" key="9">
    <source>
        <dbReference type="SAM" id="SignalP"/>
    </source>
</evidence>
<dbReference type="PANTHER" id="PTHR11195">
    <property type="entry name" value="DESTABILASE-RELATED"/>
    <property type="match status" value="1"/>
</dbReference>